<protein>
    <recommendedName>
        <fullName evidence="12">ATP synthase complex subunit 8</fullName>
    </recommendedName>
</protein>
<evidence type="ECO:0000256" key="10">
    <source>
        <dbReference type="ARBA" id="ARBA00023136"/>
    </source>
</evidence>
<dbReference type="GO" id="GO:0031966">
    <property type="term" value="C:mitochondrial membrane"/>
    <property type="evidence" value="ECO:0007669"/>
    <property type="project" value="UniProtKB-SubCell"/>
</dbReference>
<name>A0A0K0M4Y5_ANOCI</name>
<keyword evidence="9 12" id="KW-0496">Mitochondrion</keyword>
<evidence type="ECO:0000256" key="3">
    <source>
        <dbReference type="ARBA" id="ARBA00022448"/>
    </source>
</evidence>
<evidence type="ECO:0000256" key="5">
    <source>
        <dbReference type="ARBA" id="ARBA00022692"/>
    </source>
</evidence>
<dbReference type="CTD" id="4509"/>
<evidence type="ECO:0000256" key="13">
    <source>
        <dbReference type="SAM" id="MobiDB-lite"/>
    </source>
</evidence>
<dbReference type="GO" id="GO:0015986">
    <property type="term" value="P:proton motive force-driven ATP synthesis"/>
    <property type="evidence" value="ECO:0007669"/>
    <property type="project" value="InterPro"/>
</dbReference>
<evidence type="ECO:0000256" key="7">
    <source>
        <dbReference type="ARBA" id="ARBA00022989"/>
    </source>
</evidence>
<evidence type="ECO:0000256" key="12">
    <source>
        <dbReference type="RuleBase" id="RU003661"/>
    </source>
</evidence>
<accession>A0A0K0M4Y5</accession>
<dbReference type="EMBL" id="KP233202">
    <property type="protein sequence ID" value="AJF14564.1"/>
    <property type="molecule type" value="Genomic_DNA"/>
</dbReference>
<evidence type="ECO:0000256" key="8">
    <source>
        <dbReference type="ARBA" id="ARBA00023065"/>
    </source>
</evidence>
<geneLocation type="mitochondrion" evidence="15"/>
<keyword evidence="7" id="KW-1133">Transmembrane helix</keyword>
<evidence type="ECO:0000313" key="15">
    <source>
        <dbReference type="EMBL" id="AJF14564.1"/>
    </source>
</evidence>
<evidence type="ECO:0000256" key="9">
    <source>
        <dbReference type="ARBA" id="ARBA00023128"/>
    </source>
</evidence>
<feature type="region of interest" description="Disordered" evidence="13">
    <location>
        <begin position="35"/>
        <end position="55"/>
    </location>
</feature>
<dbReference type="InterPro" id="IPR050635">
    <property type="entry name" value="ATPase_protein_8"/>
</dbReference>
<keyword evidence="6 12" id="KW-0375">Hydrogen ion transport</keyword>
<feature type="signal peptide" evidence="14">
    <location>
        <begin position="1"/>
        <end position="30"/>
    </location>
</feature>
<keyword evidence="8 12" id="KW-0406">Ion transport</keyword>
<evidence type="ECO:0000256" key="6">
    <source>
        <dbReference type="ARBA" id="ARBA00022781"/>
    </source>
</evidence>
<evidence type="ECO:0000256" key="14">
    <source>
        <dbReference type="SAM" id="SignalP"/>
    </source>
</evidence>
<organism evidence="15">
    <name type="scientific">Anoxypristis cuspidata</name>
    <name type="common">Pointed sawfish</name>
    <name type="synonym">Pristis cuspidata</name>
    <dbReference type="NCBI Taxonomy" id="195290"/>
    <lineage>
        <taxon>Eukaryota</taxon>
        <taxon>Metazoa</taxon>
        <taxon>Chordata</taxon>
        <taxon>Craniata</taxon>
        <taxon>Vertebrata</taxon>
        <taxon>Chondrichthyes</taxon>
        <taxon>Elasmobranchii</taxon>
        <taxon>Batoidea</taxon>
        <taxon>Rhinopristiformes</taxon>
        <taxon>Pristidae</taxon>
        <taxon>Anoxypristis</taxon>
    </lineage>
</organism>
<evidence type="ECO:0000256" key="2">
    <source>
        <dbReference type="ARBA" id="ARBA00008892"/>
    </source>
</evidence>
<dbReference type="InterPro" id="IPR001421">
    <property type="entry name" value="ATP8_metazoa"/>
</dbReference>
<keyword evidence="14" id="KW-0732">Signal</keyword>
<evidence type="ECO:0000256" key="4">
    <source>
        <dbReference type="ARBA" id="ARBA00022547"/>
    </source>
</evidence>
<dbReference type="Pfam" id="PF00895">
    <property type="entry name" value="ATP-synt_8"/>
    <property type="match status" value="1"/>
</dbReference>
<dbReference type="GeneID" id="22975915"/>
<evidence type="ECO:0000256" key="1">
    <source>
        <dbReference type="ARBA" id="ARBA00004304"/>
    </source>
</evidence>
<dbReference type="PANTHER" id="PTHR39937">
    <property type="entry name" value="ATP SYNTHASE PROTEIN 8"/>
    <property type="match status" value="1"/>
</dbReference>
<evidence type="ECO:0000256" key="11">
    <source>
        <dbReference type="ARBA" id="ARBA00023310"/>
    </source>
</evidence>
<sequence length="55" mass="6716">MPQLNPNPWFFIFLFSWLFFLVAMPQKVTSYLFNTNPTPKNTEKPKPEPWNWPWT</sequence>
<dbReference type="GO" id="GO:0045259">
    <property type="term" value="C:proton-transporting ATP synthase complex"/>
    <property type="evidence" value="ECO:0007669"/>
    <property type="project" value="UniProtKB-KW"/>
</dbReference>
<keyword evidence="11" id="KW-0066">ATP synthesis</keyword>
<dbReference type="AlphaFoldDB" id="A0A0K0M4Y5"/>
<proteinExistence type="inferred from homology"/>
<keyword evidence="5 12" id="KW-0812">Transmembrane</keyword>
<feature type="chain" id="PRO_5005451179" description="ATP synthase complex subunit 8" evidence="14">
    <location>
        <begin position="31"/>
        <end position="55"/>
    </location>
</feature>
<comment type="subcellular location">
    <subcellularLocation>
        <location evidence="1 12">Mitochondrion membrane</location>
        <topology evidence="1 12">Single-pass membrane protein</topology>
    </subcellularLocation>
</comment>
<comment type="similarity">
    <text evidence="2 12">Belongs to the ATPase protein 8 family.</text>
</comment>
<dbReference type="PANTHER" id="PTHR39937:SF1">
    <property type="entry name" value="ATP SYNTHASE PROTEIN 8"/>
    <property type="match status" value="1"/>
</dbReference>
<reference evidence="15" key="1">
    <citation type="journal article" date="2015" name="Mitochondrial DNA">
        <title>Complete mitochondrial genome of the Endangered Narrow Sawfish Anoxypristis cuspidata (Rajiformes: Pristidae).</title>
        <authorList>
            <person name="Chen X."/>
            <person name="Kyne P.M."/>
            <person name="Pillans R.D."/>
            <person name="Feutry P."/>
        </authorList>
    </citation>
    <scope>NUCLEOTIDE SEQUENCE</scope>
</reference>
<dbReference type="GO" id="GO:0015078">
    <property type="term" value="F:proton transmembrane transporter activity"/>
    <property type="evidence" value="ECO:0007669"/>
    <property type="project" value="InterPro"/>
</dbReference>
<dbReference type="RefSeq" id="YP_009118018.1">
    <property type="nucleotide sequence ID" value="NC_026307.1"/>
</dbReference>
<keyword evidence="4 12" id="KW-0138">CF(0)</keyword>
<keyword evidence="10" id="KW-0472">Membrane</keyword>
<gene>
    <name evidence="15" type="primary">ATP8</name>
</gene>
<keyword evidence="3 12" id="KW-0813">Transport</keyword>